<sequence>MEDALYNKLSNDRISSRQIDELIGLARGLVADGIVNQAEVEFLQKWLIANAGVSDAPLLGTLYRRVREILADGVVDDEEKTELLDTLNRFSNRDFELGETLKATTLPLCTPAPALSFEARIYCFTGTFNYGQRKHCEAAVTERGASAGGLTQKTNVLVIGTYVTDSWKHSSFGTKILNAVEYRRKGLPISIVSEEHWVRHLV</sequence>
<evidence type="ECO:0000313" key="2">
    <source>
        <dbReference type="Proteomes" id="UP000027180"/>
    </source>
</evidence>
<dbReference type="RefSeq" id="WP_038688532.1">
    <property type="nucleotide sequence ID" value="NZ_CP006986.1"/>
</dbReference>
<name>A0A060HZR3_RHIET</name>
<evidence type="ECO:0000313" key="1">
    <source>
        <dbReference type="EMBL" id="AIC27057.1"/>
    </source>
</evidence>
<dbReference type="HOGENOM" id="CLU_107477_0_0_5"/>
<gene>
    <name evidence="1" type="ORF">IE4771_CH01940</name>
</gene>
<dbReference type="AlphaFoldDB" id="A0A060HZR3"/>
<reference evidence="1 2" key="1">
    <citation type="submission" date="2013-12" db="EMBL/GenBank/DDBJ databases">
        <title>Complete genome sequence of Rhizobium etli bv. mimosae IE4771.</title>
        <authorList>
            <person name="Bustos P."/>
            <person name="Santamaria R.I."/>
            <person name="Lozano L."/>
            <person name="Ormeno-Orrillo E."/>
            <person name="Rogel M.A."/>
            <person name="Romero D."/>
            <person name="Cevallos M.A."/>
            <person name="Martinez-Romero E."/>
            <person name="Gonzalez V."/>
        </authorList>
    </citation>
    <scope>NUCLEOTIDE SEQUENCE [LARGE SCALE GENOMIC DNA]</scope>
    <source>
        <strain evidence="1 2">IE4771</strain>
    </source>
</reference>
<dbReference type="InterPro" id="IPR036420">
    <property type="entry name" value="BRCT_dom_sf"/>
</dbReference>
<dbReference type="EMBL" id="CP006986">
    <property type="protein sequence ID" value="AIC27057.1"/>
    <property type="molecule type" value="Genomic_DNA"/>
</dbReference>
<dbReference type="OrthoDB" id="5451971at2"/>
<dbReference type="Gene3D" id="3.40.50.10190">
    <property type="entry name" value="BRCT domain"/>
    <property type="match status" value="1"/>
</dbReference>
<protein>
    <recommendedName>
        <fullName evidence="3">NAD-dependent DNA ligase</fullName>
    </recommendedName>
</protein>
<organism evidence="1 2">
    <name type="scientific">Rhizobium etli bv. mimosae str. IE4771</name>
    <dbReference type="NCBI Taxonomy" id="1432050"/>
    <lineage>
        <taxon>Bacteria</taxon>
        <taxon>Pseudomonadati</taxon>
        <taxon>Pseudomonadota</taxon>
        <taxon>Alphaproteobacteria</taxon>
        <taxon>Hyphomicrobiales</taxon>
        <taxon>Rhizobiaceae</taxon>
        <taxon>Rhizobium/Agrobacterium group</taxon>
        <taxon>Rhizobium</taxon>
    </lineage>
</organism>
<dbReference type="CDD" id="cd17748">
    <property type="entry name" value="BRCT_DNA_ligase_like"/>
    <property type="match status" value="1"/>
</dbReference>
<evidence type="ECO:0008006" key="3">
    <source>
        <dbReference type="Google" id="ProtNLM"/>
    </source>
</evidence>
<dbReference type="KEGG" id="rei:IE4771_CH01940"/>
<accession>A0A060HZR3</accession>
<proteinExistence type="predicted"/>
<dbReference type="Proteomes" id="UP000027180">
    <property type="component" value="Chromosome"/>
</dbReference>